<dbReference type="Proteomes" id="UP000189933">
    <property type="component" value="Unassembled WGS sequence"/>
</dbReference>
<dbReference type="RefSeq" id="WP_078664197.1">
    <property type="nucleotide sequence ID" value="NZ_FUXM01000001.1"/>
</dbReference>
<evidence type="ECO:0000313" key="1">
    <source>
        <dbReference type="EMBL" id="SJZ50057.1"/>
    </source>
</evidence>
<protein>
    <submittedName>
        <fullName evidence="1">Uncharacterized protein</fullName>
    </submittedName>
</protein>
<reference evidence="2" key="1">
    <citation type="submission" date="2017-02" db="EMBL/GenBank/DDBJ databases">
        <authorList>
            <person name="Varghese N."/>
            <person name="Submissions S."/>
        </authorList>
    </citation>
    <scope>NUCLEOTIDE SEQUENCE [LARGE SCALE GENOMIC DNA]</scope>
    <source>
        <strain evidence="2">DSM 16521</strain>
    </source>
</reference>
<dbReference type="EMBL" id="FUXM01000001">
    <property type="protein sequence ID" value="SJZ50057.1"/>
    <property type="molecule type" value="Genomic_DNA"/>
</dbReference>
<dbReference type="OrthoDB" id="9764149at2"/>
<accession>A0A1T4L643</accession>
<dbReference type="AlphaFoldDB" id="A0A1T4L643"/>
<name>A0A1T4L643_9FIRM</name>
<keyword evidence="2" id="KW-1185">Reference proteome</keyword>
<gene>
    <name evidence="1" type="ORF">SAMN02745885_00036</name>
</gene>
<evidence type="ECO:0000313" key="2">
    <source>
        <dbReference type="Proteomes" id="UP000189933"/>
    </source>
</evidence>
<sequence length="142" mass="15920">MKGKGRKLKKLILDMQGQLSERLEALADEEKKLKKALEYLAKGVEILDELEEAQARKRARTPRAHDPNSLGGKDLRAKVVEVLQNSPMPLAAAQILQSLTDQGLTPRSKDLLLVYLAEMAKQGEIVRPRRGYYTVPEAMENV</sequence>
<organism evidence="1 2">
    <name type="scientific">Carboxydocella sporoproducens DSM 16521</name>
    <dbReference type="NCBI Taxonomy" id="1121270"/>
    <lineage>
        <taxon>Bacteria</taxon>
        <taxon>Bacillati</taxon>
        <taxon>Bacillota</taxon>
        <taxon>Clostridia</taxon>
        <taxon>Eubacteriales</taxon>
        <taxon>Clostridiales Family XVI. Incertae Sedis</taxon>
        <taxon>Carboxydocella</taxon>
    </lineage>
</organism>
<proteinExistence type="predicted"/>